<protein>
    <recommendedName>
        <fullName evidence="2">UPF0473 protein M670_01143</fullName>
    </recommendedName>
</protein>
<gene>
    <name evidence="3" type="ORF">M670_01143</name>
</gene>
<dbReference type="InterPro" id="IPR009711">
    <property type="entry name" value="UPF0473"/>
</dbReference>
<proteinExistence type="inferred from homology"/>
<evidence type="ECO:0000313" key="3">
    <source>
        <dbReference type="EMBL" id="KEF39380.1"/>
    </source>
</evidence>
<reference evidence="3 4" key="1">
    <citation type="submission" date="2014-04" db="EMBL/GenBank/DDBJ databases">
        <title>Draft genome sequence of Bacillus azotoformans MEV2011, a (co-) denitrifying strain unable to grow in the presence of oxygen.</title>
        <authorList>
            <person name="Nielsen M."/>
            <person name="Schreiber L."/>
            <person name="Finster K."/>
            <person name="Schramm A."/>
        </authorList>
    </citation>
    <scope>NUCLEOTIDE SEQUENCE [LARGE SCALE GENOMIC DNA]</scope>
    <source>
        <strain evidence="3 4">MEV2011</strain>
    </source>
</reference>
<dbReference type="AlphaFoldDB" id="A0A072P1L3"/>
<organism evidence="3 4">
    <name type="scientific">Schinkia azotoformans MEV2011</name>
    <dbReference type="NCBI Taxonomy" id="1348973"/>
    <lineage>
        <taxon>Bacteria</taxon>
        <taxon>Bacillati</taxon>
        <taxon>Bacillota</taxon>
        <taxon>Bacilli</taxon>
        <taxon>Bacillales</taxon>
        <taxon>Bacillaceae</taxon>
        <taxon>Calidifontibacillus/Schinkia group</taxon>
        <taxon>Schinkia</taxon>
    </lineage>
</organism>
<name>A0A072P1L3_SCHAZ</name>
<evidence type="ECO:0000256" key="1">
    <source>
        <dbReference type="ARBA" id="ARBA00008439"/>
    </source>
</evidence>
<dbReference type="PANTHER" id="PTHR40066">
    <property type="entry name" value="UPF0473 PROTEIN CBO2561/CLC_2432"/>
    <property type="match status" value="1"/>
</dbReference>
<comment type="caution">
    <text evidence="3">The sequence shown here is derived from an EMBL/GenBank/DDBJ whole genome shotgun (WGS) entry which is preliminary data.</text>
</comment>
<dbReference type="PANTHER" id="PTHR40066:SF1">
    <property type="entry name" value="UPF0473 PROTEIN CBO2561_CLC_2432"/>
    <property type="match status" value="1"/>
</dbReference>
<accession>A0A072P1L3</accession>
<evidence type="ECO:0000256" key="2">
    <source>
        <dbReference type="HAMAP-Rule" id="MF_01448"/>
    </source>
</evidence>
<dbReference type="HAMAP" id="MF_01448">
    <property type="entry name" value="UPF0473"/>
    <property type="match status" value="1"/>
</dbReference>
<dbReference type="Proteomes" id="UP000027936">
    <property type="component" value="Unassembled WGS sequence"/>
</dbReference>
<dbReference type="OrthoDB" id="2086132at2"/>
<comment type="similarity">
    <text evidence="1 2">Belongs to the UPF0473 family.</text>
</comment>
<evidence type="ECO:0000313" key="4">
    <source>
        <dbReference type="Proteomes" id="UP000027936"/>
    </source>
</evidence>
<dbReference type="EMBL" id="JJRY01000003">
    <property type="protein sequence ID" value="KEF39380.1"/>
    <property type="molecule type" value="Genomic_DNA"/>
</dbReference>
<dbReference type="Pfam" id="PF06949">
    <property type="entry name" value="DUF1292"/>
    <property type="match status" value="1"/>
</dbReference>
<dbReference type="RefSeq" id="WP_035193978.1">
    <property type="nucleotide sequence ID" value="NZ_JJRY01000003.1"/>
</dbReference>
<sequence length="96" mass="11303">MVKEEKERIIIPDENGEEHLFEVLFTFDVEESGKSYMVVEPVGASDEDEEVEVFAFRFEDGEDEEDLALFPIETDEEWDIVEEMLNTFSEQEEDEE</sequence>
<dbReference type="NCBIfam" id="NF010222">
    <property type="entry name" value="PRK13678.2-5"/>
    <property type="match status" value="1"/>
</dbReference>
<dbReference type="PATRIC" id="fig|1348973.3.peg.1115"/>